<evidence type="ECO:0000256" key="4">
    <source>
        <dbReference type="ARBA" id="ARBA00004651"/>
    </source>
</evidence>
<dbReference type="SUPFAM" id="SSF158472">
    <property type="entry name" value="HAMP domain-like"/>
    <property type="match status" value="1"/>
</dbReference>
<dbReference type="Gene3D" id="1.10.287.130">
    <property type="match status" value="1"/>
</dbReference>
<reference evidence="25 26" key="1">
    <citation type="submission" date="2018-06" db="EMBL/GenBank/DDBJ databases">
        <authorList>
            <consortium name="Pathogen Informatics"/>
            <person name="Doyle S."/>
        </authorList>
    </citation>
    <scope>NUCLEOTIDE SEQUENCE [LARGE SCALE GENOMIC DNA]</scope>
    <source>
        <strain evidence="25 26">NCTC11842</strain>
    </source>
</reference>
<dbReference type="InterPro" id="IPR036890">
    <property type="entry name" value="HATPase_C_sf"/>
</dbReference>
<dbReference type="EMBL" id="UAUF01000011">
    <property type="protein sequence ID" value="SPZ06145.1"/>
    <property type="molecule type" value="Genomic_DNA"/>
</dbReference>
<comment type="cofactor">
    <cofactor evidence="3">
        <name>Mg(2+)</name>
        <dbReference type="ChEBI" id="CHEBI:18420"/>
    </cofactor>
</comment>
<evidence type="ECO:0000256" key="7">
    <source>
        <dbReference type="ARBA" id="ARBA00022553"/>
    </source>
</evidence>
<dbReference type="Gene3D" id="6.10.340.10">
    <property type="match status" value="1"/>
</dbReference>
<evidence type="ECO:0000313" key="25">
    <source>
        <dbReference type="EMBL" id="SPZ06145.1"/>
    </source>
</evidence>
<dbReference type="SMART" id="SM00387">
    <property type="entry name" value="HATPase_c"/>
    <property type="match status" value="1"/>
</dbReference>
<dbReference type="GO" id="GO:0005886">
    <property type="term" value="C:plasma membrane"/>
    <property type="evidence" value="ECO:0007669"/>
    <property type="project" value="UniProtKB-SubCell"/>
</dbReference>
<dbReference type="InterPro" id="IPR036097">
    <property type="entry name" value="HisK_dim/P_sf"/>
</dbReference>
<dbReference type="AlphaFoldDB" id="A0A2X2D1P3"/>
<comment type="catalytic activity">
    <reaction evidence="1">
        <text>ATP + protein L-histidine = ADP + protein N-phospho-L-histidine.</text>
        <dbReference type="EC" id="2.7.13.3"/>
    </reaction>
</comment>
<evidence type="ECO:0000256" key="18">
    <source>
        <dbReference type="ARBA" id="ARBA00023136"/>
    </source>
</evidence>
<feature type="transmembrane region" description="Helical" evidence="22">
    <location>
        <begin position="167"/>
        <end position="186"/>
    </location>
</feature>
<evidence type="ECO:0000256" key="16">
    <source>
        <dbReference type="ARBA" id="ARBA00023016"/>
    </source>
</evidence>
<evidence type="ECO:0000256" key="3">
    <source>
        <dbReference type="ARBA" id="ARBA00001946"/>
    </source>
</evidence>
<dbReference type="InterPro" id="IPR003594">
    <property type="entry name" value="HATPase_dom"/>
</dbReference>
<keyword evidence="15" id="KW-0902">Two-component regulatory system</keyword>
<dbReference type="GO" id="GO:0000155">
    <property type="term" value="F:phosphorelay sensor kinase activity"/>
    <property type="evidence" value="ECO:0007669"/>
    <property type="project" value="InterPro"/>
</dbReference>
<keyword evidence="14" id="KW-0904">Protein phosphatase</keyword>
<gene>
    <name evidence="25" type="primary">baeS_1</name>
    <name evidence="25" type="ORF">NCTC11842_02063</name>
</gene>
<dbReference type="GO" id="GO:0004721">
    <property type="term" value="F:phosphoprotein phosphatase activity"/>
    <property type="evidence" value="ECO:0007669"/>
    <property type="project" value="UniProtKB-KW"/>
</dbReference>
<feature type="domain" description="HAMP" evidence="24">
    <location>
        <begin position="187"/>
        <end position="239"/>
    </location>
</feature>
<dbReference type="FunFam" id="3.30.565.10:FF:000006">
    <property type="entry name" value="Sensor histidine kinase WalK"/>
    <property type="match status" value="1"/>
</dbReference>
<dbReference type="PANTHER" id="PTHR44936">
    <property type="entry name" value="SENSOR PROTEIN CREC"/>
    <property type="match status" value="1"/>
</dbReference>
<dbReference type="FunFam" id="1.10.287.130:FF:000001">
    <property type="entry name" value="Two-component sensor histidine kinase"/>
    <property type="match status" value="1"/>
</dbReference>
<keyword evidence="22" id="KW-1133">Transmembrane helix</keyword>
<evidence type="ECO:0000256" key="12">
    <source>
        <dbReference type="ARBA" id="ARBA00022840"/>
    </source>
</evidence>
<evidence type="ECO:0000256" key="5">
    <source>
        <dbReference type="ARBA" id="ARBA00012438"/>
    </source>
</evidence>
<evidence type="ECO:0000256" key="2">
    <source>
        <dbReference type="ARBA" id="ARBA00001936"/>
    </source>
</evidence>
<keyword evidence="17" id="KW-0843">Virulence</keyword>
<evidence type="ECO:0000256" key="20">
    <source>
        <dbReference type="ARBA" id="ARBA00040454"/>
    </source>
</evidence>
<keyword evidence="18 22" id="KW-0472">Membrane</keyword>
<evidence type="ECO:0000256" key="8">
    <source>
        <dbReference type="ARBA" id="ARBA00022679"/>
    </source>
</evidence>
<keyword evidence="11" id="KW-0378">Hydrolase</keyword>
<keyword evidence="16" id="KW-0346">Stress response</keyword>
<dbReference type="CDD" id="cd06225">
    <property type="entry name" value="HAMP"/>
    <property type="match status" value="1"/>
</dbReference>
<proteinExistence type="predicted"/>
<evidence type="ECO:0000256" key="17">
    <source>
        <dbReference type="ARBA" id="ARBA00023026"/>
    </source>
</evidence>
<keyword evidence="7" id="KW-0597">Phosphoprotein</keyword>
<keyword evidence="22" id="KW-0812">Transmembrane</keyword>
<keyword evidence="8 25" id="KW-0808">Transferase</keyword>
<evidence type="ECO:0000259" key="23">
    <source>
        <dbReference type="PROSITE" id="PS50109"/>
    </source>
</evidence>
<keyword evidence="13" id="KW-0460">Magnesium</keyword>
<dbReference type="Pfam" id="PF00512">
    <property type="entry name" value="HisKA"/>
    <property type="match status" value="1"/>
</dbReference>
<accession>A0A2X2D1P3</accession>
<dbReference type="EC" id="2.7.13.3" evidence="5"/>
<evidence type="ECO:0000256" key="22">
    <source>
        <dbReference type="SAM" id="Phobius"/>
    </source>
</evidence>
<evidence type="ECO:0000256" key="9">
    <source>
        <dbReference type="ARBA" id="ARBA00022741"/>
    </source>
</evidence>
<dbReference type="Pfam" id="PF00672">
    <property type="entry name" value="HAMP"/>
    <property type="match status" value="1"/>
</dbReference>
<dbReference type="InterPro" id="IPR003661">
    <property type="entry name" value="HisK_dim/P_dom"/>
</dbReference>
<dbReference type="RefSeq" id="WP_112297769.1">
    <property type="nucleotide sequence ID" value="NZ_UAUF01000011.1"/>
</dbReference>
<comment type="cofactor">
    <cofactor evidence="2">
        <name>Mn(2+)</name>
        <dbReference type="ChEBI" id="CHEBI:29035"/>
    </cofactor>
</comment>
<evidence type="ECO:0000256" key="15">
    <source>
        <dbReference type="ARBA" id="ARBA00023012"/>
    </source>
</evidence>
<dbReference type="SUPFAM" id="SSF55874">
    <property type="entry name" value="ATPase domain of HSP90 chaperone/DNA topoisomerase II/histidine kinase"/>
    <property type="match status" value="1"/>
</dbReference>
<name>A0A2X2D1P3_PSELU</name>
<keyword evidence="9" id="KW-0547">Nucleotide-binding</keyword>
<evidence type="ECO:0000256" key="1">
    <source>
        <dbReference type="ARBA" id="ARBA00000085"/>
    </source>
</evidence>
<evidence type="ECO:0000256" key="19">
    <source>
        <dbReference type="ARBA" id="ARBA00023211"/>
    </source>
</evidence>
<organism evidence="25 26">
    <name type="scientific">Pseudomonas luteola</name>
    <dbReference type="NCBI Taxonomy" id="47886"/>
    <lineage>
        <taxon>Bacteria</taxon>
        <taxon>Pseudomonadati</taxon>
        <taxon>Pseudomonadota</taxon>
        <taxon>Gammaproteobacteria</taxon>
        <taxon>Pseudomonadales</taxon>
        <taxon>Pseudomonadaceae</taxon>
        <taxon>Pseudomonas</taxon>
    </lineage>
</organism>
<protein>
    <recommendedName>
        <fullName evidence="20">Signal transduction histidine-protein kinase/phosphatase MprB</fullName>
        <ecNumber evidence="5">2.7.13.3</ecNumber>
    </recommendedName>
    <alternativeName>
        <fullName evidence="21">Mycobacterial persistence regulator B</fullName>
    </alternativeName>
</protein>
<dbReference type="PROSITE" id="PS50885">
    <property type="entry name" value="HAMP"/>
    <property type="match status" value="1"/>
</dbReference>
<dbReference type="SUPFAM" id="SSF47384">
    <property type="entry name" value="Homodimeric domain of signal transducing histidine kinase"/>
    <property type="match status" value="1"/>
</dbReference>
<feature type="domain" description="Histidine kinase" evidence="23">
    <location>
        <begin position="247"/>
        <end position="462"/>
    </location>
</feature>
<dbReference type="Gene3D" id="3.30.565.10">
    <property type="entry name" value="Histidine kinase-like ATPase, C-terminal domain"/>
    <property type="match status" value="1"/>
</dbReference>
<dbReference type="PROSITE" id="PS50109">
    <property type="entry name" value="HIS_KIN"/>
    <property type="match status" value="1"/>
</dbReference>
<dbReference type="InterPro" id="IPR004358">
    <property type="entry name" value="Sig_transdc_His_kin-like_C"/>
</dbReference>
<sequence length="467" mass="52059">MKLSISTKAFIAIQTLSVLAVLSMGFAAYWSFTRSFVGFLNEQAIIRMTNAIPTLEDAYTQHGSWQFLVGTHVQWFELLSTSLRQHEGEPHTRREPPIADLTGAHMRFTLLDAQHRYINGYPNYKDIATFKPVQANGMVVGWMGMTPFESVTAIGDERFQQDQVRSIWLIVGVSLIISSFIAWRIARTLSRPIRQVALATHRLARGEYSTRVGVHSQDEVGQLAQDFNQMAKTLENNENMRRHFMADISHELRTPLAVLKGEMEALEDGIRPLTKEAIASLQAEVESLSKLVDDIFALSLSELGAQAYQKRPVQLESVLYGIAATFERRCLVNTLSLTLEIPGEPLWISGDESRLQQLFTNLLENSLRYTDAGGHILIRARRERDGILISCEDSAPGVSEEQLGRLFERFYRVEQSRNRATGGAGLGLAICRGIVEAHGGRIDATSSPLGGLCVTLQFDPLPDLASN</sequence>
<dbReference type="SMART" id="SM00388">
    <property type="entry name" value="HisKA"/>
    <property type="match status" value="1"/>
</dbReference>
<evidence type="ECO:0000313" key="26">
    <source>
        <dbReference type="Proteomes" id="UP000250443"/>
    </source>
</evidence>
<dbReference type="CDD" id="cd00082">
    <property type="entry name" value="HisKA"/>
    <property type="match status" value="1"/>
</dbReference>
<dbReference type="PANTHER" id="PTHR44936:SF9">
    <property type="entry name" value="SENSOR PROTEIN CREC"/>
    <property type="match status" value="1"/>
</dbReference>
<keyword evidence="19" id="KW-0464">Manganese</keyword>
<dbReference type="SMART" id="SM00304">
    <property type="entry name" value="HAMP"/>
    <property type="match status" value="1"/>
</dbReference>
<evidence type="ECO:0000256" key="11">
    <source>
        <dbReference type="ARBA" id="ARBA00022801"/>
    </source>
</evidence>
<dbReference type="InterPro" id="IPR005467">
    <property type="entry name" value="His_kinase_dom"/>
</dbReference>
<evidence type="ECO:0000256" key="13">
    <source>
        <dbReference type="ARBA" id="ARBA00022842"/>
    </source>
</evidence>
<evidence type="ECO:0000256" key="10">
    <source>
        <dbReference type="ARBA" id="ARBA00022777"/>
    </source>
</evidence>
<evidence type="ECO:0000256" key="21">
    <source>
        <dbReference type="ARBA" id="ARBA00041776"/>
    </source>
</evidence>
<evidence type="ECO:0000256" key="6">
    <source>
        <dbReference type="ARBA" id="ARBA00022475"/>
    </source>
</evidence>
<evidence type="ECO:0000259" key="24">
    <source>
        <dbReference type="PROSITE" id="PS50885"/>
    </source>
</evidence>
<dbReference type="InterPro" id="IPR003660">
    <property type="entry name" value="HAMP_dom"/>
</dbReference>
<keyword evidence="10 25" id="KW-0418">Kinase</keyword>
<dbReference type="InterPro" id="IPR050980">
    <property type="entry name" value="2C_sensor_his_kinase"/>
</dbReference>
<dbReference type="PRINTS" id="PR00344">
    <property type="entry name" value="BCTRLSENSOR"/>
</dbReference>
<comment type="subcellular location">
    <subcellularLocation>
        <location evidence="4">Cell membrane</location>
        <topology evidence="4">Multi-pass membrane protein</topology>
    </subcellularLocation>
</comment>
<dbReference type="GO" id="GO:0005524">
    <property type="term" value="F:ATP binding"/>
    <property type="evidence" value="ECO:0007669"/>
    <property type="project" value="UniProtKB-KW"/>
</dbReference>
<keyword evidence="12" id="KW-0067">ATP-binding</keyword>
<dbReference type="Pfam" id="PF02518">
    <property type="entry name" value="HATPase_c"/>
    <property type="match status" value="1"/>
</dbReference>
<evidence type="ECO:0000256" key="14">
    <source>
        <dbReference type="ARBA" id="ARBA00022912"/>
    </source>
</evidence>
<dbReference type="NCBIfam" id="NF012163">
    <property type="entry name" value="BaeS_SmeS"/>
    <property type="match status" value="1"/>
</dbReference>
<keyword evidence="6" id="KW-1003">Cell membrane</keyword>
<dbReference type="Proteomes" id="UP000250443">
    <property type="component" value="Unassembled WGS sequence"/>
</dbReference>